<feature type="repeat" description="WD" evidence="3">
    <location>
        <begin position="288"/>
        <end position="329"/>
    </location>
</feature>
<comment type="caution">
    <text evidence="5">The sequence shown here is derived from an EMBL/GenBank/DDBJ whole genome shotgun (WGS) entry which is preliminary data.</text>
</comment>
<dbReference type="PROSITE" id="PS00678">
    <property type="entry name" value="WD_REPEATS_1"/>
    <property type="match status" value="5"/>
</dbReference>
<name>A0ABY1GR77_9GAMM</name>
<dbReference type="InterPro" id="IPR036322">
    <property type="entry name" value="WD40_repeat_dom_sf"/>
</dbReference>
<keyword evidence="2" id="KW-0677">Repeat</keyword>
<feature type="transmembrane region" description="Helical" evidence="4">
    <location>
        <begin position="89"/>
        <end position="109"/>
    </location>
</feature>
<evidence type="ECO:0000256" key="2">
    <source>
        <dbReference type="ARBA" id="ARBA00022737"/>
    </source>
</evidence>
<dbReference type="PRINTS" id="PR00320">
    <property type="entry name" value="GPROTEINBRPT"/>
</dbReference>
<dbReference type="Pfam" id="PF00400">
    <property type="entry name" value="WD40"/>
    <property type="match status" value="7"/>
</dbReference>
<dbReference type="Proteomes" id="UP000183805">
    <property type="component" value="Unassembled WGS sequence"/>
</dbReference>
<feature type="repeat" description="WD" evidence="3">
    <location>
        <begin position="733"/>
        <end position="774"/>
    </location>
</feature>
<sequence>AADFRINNDGKPEEGWTTPAAYREHLKSTTKLDNKTIDKKVDSYQQQLHLMLLKIIAGILGVPLGELTQRDKEYQLEQERLKAKKLRRWLGVVAVLAITAVGASLFAYVQKEEALYQKSLANNSEKVALEKQKQAQDNLIEANHNMGLAFKQKADFAAAEKELSYAYIYRLNSQKYLKPDSKEFNDNALFFRLNDIKNPVNIAELSLDSGGTAVDLSADNMQIISGDLNGSLKLWDAKTGTLKKTFSGHSSSILSVKFDPKNETLATTSTDSTIKIWNIDTGTVLHTLSGHTNSVNSVAYSPNGRWLVSASDDKTLRLWNVNTGKLVRTLNGHLDSVNDVVFNATGDIIVSASDDKTIQVWERSSGNLTDTFAKDLDCADCVYVIGKDSKEELEKHFDSVTSIAISPDGKVVASASKDKTIILWDLASGKLIRKLTGHDGAVNSIDFSSDGKTLVSGSDDKKIMIWDVENYKLKGILRGHLDKISSVIYDSVNRSIISASSDHTLKLWEAENSISFDYNNLCLEQNSSSFYIADISLNNHEVVGTCRDNRIYFVDLISGKVKKHYHFSKRLGDLFVYSPKGRYTALLENRKVTIIDNETGKLKTKFQIAERFYSVAFHPSDGTLITSHQNGVLKYWDTSSGKVLRVSKSLRNTARKVVFSPNGKILAALTDGDKKRNLSLVDSMTVRTFEFDLEQSTVAFSSDSKLLAISSPKNTIHVWNIEKGKFHSEIGNSAANQSALLSIAFSPDGKIISSSSIFEGVRSWSVSTGELLYEHDVGFGYPEIKYSSDGQYLVGIDAESGSLKRWNLGDKGLYTRKTMIDSYIEQLKTTNFFVEGLNLSLSINTGTKNDKGLKSSQSDDPLAEFK</sequence>
<feature type="transmembrane region" description="Helical" evidence="4">
    <location>
        <begin position="48"/>
        <end position="68"/>
    </location>
</feature>
<feature type="repeat" description="WD" evidence="3">
    <location>
        <begin position="330"/>
        <end position="371"/>
    </location>
</feature>
<dbReference type="InterPro" id="IPR001680">
    <property type="entry name" value="WD40_rpt"/>
</dbReference>
<dbReference type="Gene3D" id="2.130.10.10">
    <property type="entry name" value="YVTN repeat-like/Quinoprotein amine dehydrogenase"/>
    <property type="match status" value="5"/>
</dbReference>
<dbReference type="EMBL" id="FPAZ01000035">
    <property type="protein sequence ID" value="SFU03068.1"/>
    <property type="molecule type" value="Genomic_DNA"/>
</dbReference>
<reference evidence="5 6" key="1">
    <citation type="submission" date="2016-10" db="EMBL/GenBank/DDBJ databases">
        <authorList>
            <person name="Varghese N."/>
            <person name="Submissions S."/>
        </authorList>
    </citation>
    <scope>NUCLEOTIDE SEQUENCE [LARGE SCALE GENOMIC DNA]</scope>
    <source>
        <strain evidence="5 6">CGMCC 1.8499</strain>
    </source>
</reference>
<dbReference type="SMART" id="SM00320">
    <property type="entry name" value="WD40"/>
    <property type="match status" value="10"/>
</dbReference>
<evidence type="ECO:0000256" key="3">
    <source>
        <dbReference type="PROSITE-ProRule" id="PRU00221"/>
    </source>
</evidence>
<protein>
    <submittedName>
        <fullName evidence="5">WD40 repeat</fullName>
    </submittedName>
</protein>
<evidence type="ECO:0000313" key="5">
    <source>
        <dbReference type="EMBL" id="SFU03068.1"/>
    </source>
</evidence>
<keyword evidence="1 3" id="KW-0853">WD repeat</keyword>
<feature type="repeat" description="WD" evidence="3">
    <location>
        <begin position="697"/>
        <end position="729"/>
    </location>
</feature>
<proteinExistence type="predicted"/>
<evidence type="ECO:0000313" key="6">
    <source>
        <dbReference type="Proteomes" id="UP000183805"/>
    </source>
</evidence>
<dbReference type="PROSITE" id="PS50294">
    <property type="entry name" value="WD_REPEATS_REGION"/>
    <property type="match status" value="6"/>
</dbReference>
<dbReference type="InterPro" id="IPR019775">
    <property type="entry name" value="WD40_repeat_CS"/>
</dbReference>
<feature type="repeat" description="WD" evidence="3">
    <location>
        <begin position="614"/>
        <end position="646"/>
    </location>
</feature>
<dbReference type="PROSITE" id="PS50082">
    <property type="entry name" value="WD_REPEATS_2"/>
    <property type="match status" value="10"/>
</dbReference>
<feature type="non-terminal residue" evidence="5">
    <location>
        <position position="1"/>
    </location>
</feature>
<keyword evidence="4" id="KW-0812">Transmembrane</keyword>
<feature type="repeat" description="WD" evidence="3">
    <location>
        <begin position="246"/>
        <end position="287"/>
    </location>
</feature>
<evidence type="ECO:0000256" key="4">
    <source>
        <dbReference type="SAM" id="Phobius"/>
    </source>
</evidence>
<keyword evidence="4" id="KW-0472">Membrane</keyword>
<evidence type="ECO:0000256" key="1">
    <source>
        <dbReference type="ARBA" id="ARBA00022574"/>
    </source>
</evidence>
<feature type="repeat" description="WD" evidence="3">
    <location>
        <begin position="435"/>
        <end position="470"/>
    </location>
</feature>
<dbReference type="PANTHER" id="PTHR22847:SF637">
    <property type="entry name" value="WD REPEAT DOMAIN 5B"/>
    <property type="match status" value="1"/>
</dbReference>
<organism evidence="5 6">
    <name type="scientific">Pseudoalteromonas lipolytica</name>
    <dbReference type="NCBI Taxonomy" id="570156"/>
    <lineage>
        <taxon>Bacteria</taxon>
        <taxon>Pseudomonadati</taxon>
        <taxon>Pseudomonadota</taxon>
        <taxon>Gammaproteobacteria</taxon>
        <taxon>Alteromonadales</taxon>
        <taxon>Pseudoalteromonadaceae</taxon>
        <taxon>Pseudoalteromonas</taxon>
    </lineage>
</organism>
<feature type="repeat" description="WD" evidence="3">
    <location>
        <begin position="477"/>
        <end position="512"/>
    </location>
</feature>
<dbReference type="PANTHER" id="PTHR22847">
    <property type="entry name" value="WD40 REPEAT PROTEIN"/>
    <property type="match status" value="1"/>
</dbReference>
<keyword evidence="6" id="KW-1185">Reference proteome</keyword>
<dbReference type="RefSeq" id="WP_143104612.1">
    <property type="nucleotide sequence ID" value="NZ_FPAZ01000035.1"/>
</dbReference>
<dbReference type="InterPro" id="IPR015943">
    <property type="entry name" value="WD40/YVTN_repeat-like_dom_sf"/>
</dbReference>
<dbReference type="SUPFAM" id="SSF50978">
    <property type="entry name" value="WD40 repeat-like"/>
    <property type="match status" value="2"/>
</dbReference>
<dbReference type="CDD" id="cd00200">
    <property type="entry name" value="WD40"/>
    <property type="match status" value="1"/>
</dbReference>
<feature type="repeat" description="WD" evidence="3">
    <location>
        <begin position="393"/>
        <end position="434"/>
    </location>
</feature>
<dbReference type="SUPFAM" id="SSF69304">
    <property type="entry name" value="Tricorn protease N-terminal domain"/>
    <property type="match status" value="1"/>
</dbReference>
<keyword evidence="4" id="KW-1133">Transmembrane helix</keyword>
<feature type="repeat" description="WD" evidence="3">
    <location>
        <begin position="212"/>
        <end position="245"/>
    </location>
</feature>
<accession>A0ABY1GR77</accession>
<dbReference type="InterPro" id="IPR020472">
    <property type="entry name" value="WD40_PAC1"/>
</dbReference>
<gene>
    <name evidence="5" type="ORF">SAMN04487854_1354</name>
</gene>